<feature type="transmembrane region" description="Helical" evidence="6">
    <location>
        <begin position="190"/>
        <end position="209"/>
    </location>
</feature>
<dbReference type="PANTHER" id="PTHR11785">
    <property type="entry name" value="AMINO ACID TRANSPORTER"/>
    <property type="match status" value="1"/>
</dbReference>
<evidence type="ECO:0000256" key="6">
    <source>
        <dbReference type="SAM" id="Phobius"/>
    </source>
</evidence>
<feature type="transmembrane region" description="Helical" evidence="6">
    <location>
        <begin position="492"/>
        <end position="514"/>
    </location>
</feature>
<accession>A0A218YX51</accession>
<keyword evidence="3 6" id="KW-1133">Transmembrane helix</keyword>
<dbReference type="GO" id="GO:0016020">
    <property type="term" value="C:membrane"/>
    <property type="evidence" value="ECO:0007669"/>
    <property type="project" value="UniProtKB-SubCell"/>
</dbReference>
<dbReference type="InterPro" id="IPR002293">
    <property type="entry name" value="AA/rel_permease1"/>
</dbReference>
<evidence type="ECO:0000256" key="5">
    <source>
        <dbReference type="SAM" id="MobiDB-lite"/>
    </source>
</evidence>
<feature type="transmembrane region" description="Helical" evidence="6">
    <location>
        <begin position="534"/>
        <end position="554"/>
    </location>
</feature>
<evidence type="ECO:0000256" key="4">
    <source>
        <dbReference type="ARBA" id="ARBA00023136"/>
    </source>
</evidence>
<feature type="transmembrane region" description="Helical" evidence="6">
    <location>
        <begin position="106"/>
        <end position="124"/>
    </location>
</feature>
<feature type="transmembrane region" description="Helical" evidence="6">
    <location>
        <begin position="345"/>
        <end position="363"/>
    </location>
</feature>
<dbReference type="Gene3D" id="1.20.1740.10">
    <property type="entry name" value="Amino acid/polyamine transporter I"/>
    <property type="match status" value="1"/>
</dbReference>
<organism evidence="7 8">
    <name type="scientific">Diplocarpon coronariae</name>
    <dbReference type="NCBI Taxonomy" id="2795749"/>
    <lineage>
        <taxon>Eukaryota</taxon>
        <taxon>Fungi</taxon>
        <taxon>Dikarya</taxon>
        <taxon>Ascomycota</taxon>
        <taxon>Pezizomycotina</taxon>
        <taxon>Leotiomycetes</taxon>
        <taxon>Helotiales</taxon>
        <taxon>Drepanopezizaceae</taxon>
        <taxon>Diplocarpon</taxon>
    </lineage>
</organism>
<proteinExistence type="predicted"/>
<comment type="caution">
    <text evidence="7">The sequence shown here is derived from an EMBL/GenBank/DDBJ whole genome shotgun (WGS) entry which is preliminary data.</text>
</comment>
<dbReference type="Pfam" id="PF13520">
    <property type="entry name" value="AA_permease_2"/>
    <property type="match status" value="1"/>
</dbReference>
<dbReference type="STRING" id="503106.A0A218YX51"/>
<evidence type="ECO:0000256" key="2">
    <source>
        <dbReference type="ARBA" id="ARBA00022692"/>
    </source>
</evidence>
<keyword evidence="2 6" id="KW-0812">Transmembrane</keyword>
<dbReference type="OrthoDB" id="5982228at2759"/>
<feature type="transmembrane region" description="Helical" evidence="6">
    <location>
        <begin position="283"/>
        <end position="305"/>
    </location>
</feature>
<name>A0A218YX51_9HELO</name>
<keyword evidence="4 6" id="KW-0472">Membrane</keyword>
<feature type="transmembrane region" description="Helical" evidence="6">
    <location>
        <begin position="41"/>
        <end position="61"/>
    </location>
</feature>
<gene>
    <name evidence="7" type="ORF">B2J93_8613</name>
</gene>
<feature type="transmembrane region" description="Helical" evidence="6">
    <location>
        <begin position="160"/>
        <end position="178"/>
    </location>
</feature>
<dbReference type="Proteomes" id="UP000242519">
    <property type="component" value="Unassembled WGS sequence"/>
</dbReference>
<dbReference type="InterPro" id="IPR050598">
    <property type="entry name" value="AminoAcid_Transporter"/>
</dbReference>
<protein>
    <recommendedName>
        <fullName evidence="9">Amino acid transporter</fullName>
    </recommendedName>
</protein>
<evidence type="ECO:0000256" key="1">
    <source>
        <dbReference type="ARBA" id="ARBA00004141"/>
    </source>
</evidence>
<dbReference type="PANTHER" id="PTHR11785:SF382">
    <property type="entry name" value="LOW-AFFINITY METHIONINE PERMEASE"/>
    <property type="match status" value="1"/>
</dbReference>
<evidence type="ECO:0000313" key="7">
    <source>
        <dbReference type="EMBL" id="OWP00042.1"/>
    </source>
</evidence>
<dbReference type="EMBL" id="MZNU01000336">
    <property type="protein sequence ID" value="OWP00042.1"/>
    <property type="molecule type" value="Genomic_DNA"/>
</dbReference>
<feature type="transmembrane region" description="Helical" evidence="6">
    <location>
        <begin position="431"/>
        <end position="451"/>
    </location>
</feature>
<evidence type="ECO:0000256" key="3">
    <source>
        <dbReference type="ARBA" id="ARBA00022989"/>
    </source>
</evidence>
<evidence type="ECO:0000313" key="8">
    <source>
        <dbReference type="Proteomes" id="UP000242519"/>
    </source>
</evidence>
<feature type="transmembrane region" description="Helical" evidence="6">
    <location>
        <begin position="401"/>
        <end position="419"/>
    </location>
</feature>
<sequence>MTASADGRAPRGPNIKYPDAQDEEVPEATGYLDTWDIACLIINKMIGTGIFTTPASVVVLVGSKYGALLLWLFGAVYSFISMLVYLEYGLAWPFTGGEFTYITKIFPRPALVTATSFAWFFVAFSTSTGNALNFAKYISLAGADFTADDTATTAADAWQLKFIACWVVVAICLLHYRLIDIGVWSNFGLAGYKVLLLTILVVASGAGFAHERRLGGVRGAHDWRKLAAADLAAGGTATDSSVNVALAMFLVLYSYQGWENANYITADIEGGERAKRRKLKKGALWAVGLVSVLYIAFNLVFFLLLSNADIQTSVARGDSVAYDMALHSFHREPARSGRTTTRRGIGAAIALSALGNLVGVIFTNGRVKREMANDHLIPGSSFFAASSTYGRLRDSAGTPTGGLVLHGLATCITVTATGLGEHGSSEGLSFVINLFTYGHSVMGIALGFGLFSLRTRLQENKTDFDGDIPENTPLSDSPPAPTWHYKMLRHDLVRGACAVFFIAVHGFLVVLPMVPSRLANGAVRRIPSWELPAVVLPVFAAGAFAGFLITIFATHMEFRTGANQLQIPYAARRWLIQFPRYGDWRSNWRLRRSRGSVWAEAKTRLMGESEASHAREIRSRTWRGREMSPVNAAEGAD</sequence>
<feature type="transmembrane region" description="Helical" evidence="6">
    <location>
        <begin position="68"/>
        <end position="86"/>
    </location>
</feature>
<dbReference type="GO" id="GO:0015179">
    <property type="term" value="F:L-amino acid transmembrane transporter activity"/>
    <property type="evidence" value="ECO:0007669"/>
    <property type="project" value="TreeGrafter"/>
</dbReference>
<feature type="region of interest" description="Disordered" evidence="5">
    <location>
        <begin position="1"/>
        <end position="20"/>
    </location>
</feature>
<dbReference type="InParanoid" id="A0A218YX51"/>
<comment type="subcellular location">
    <subcellularLocation>
        <location evidence="1">Membrane</location>
        <topology evidence="1">Multi-pass membrane protein</topology>
    </subcellularLocation>
</comment>
<evidence type="ECO:0008006" key="9">
    <source>
        <dbReference type="Google" id="ProtNLM"/>
    </source>
</evidence>
<reference evidence="7 8" key="1">
    <citation type="submission" date="2017-04" db="EMBL/GenBank/DDBJ databases">
        <title>Draft genome sequence of Marssonina coronaria NL1: causal agent of apple blotch.</title>
        <authorList>
            <person name="Cheng Q."/>
        </authorList>
    </citation>
    <scope>NUCLEOTIDE SEQUENCE [LARGE SCALE GENOMIC DNA]</scope>
    <source>
        <strain evidence="7 8">NL1</strain>
    </source>
</reference>
<dbReference type="AlphaFoldDB" id="A0A218YX51"/>
<keyword evidence="8" id="KW-1185">Reference proteome</keyword>